<proteinExistence type="predicted"/>
<organism evidence="2 3">
    <name type="scientific">Candidatus Marsarchaeota G2 archaeon ECH_B_2</name>
    <dbReference type="NCBI Taxonomy" id="1978160"/>
    <lineage>
        <taxon>Archaea</taxon>
        <taxon>Candidatus Marsarchaeota</taxon>
        <taxon>Candidatus Marsarchaeota group 2</taxon>
    </lineage>
</organism>
<dbReference type="SUPFAM" id="SSF81593">
    <property type="entry name" value="Nucleotidyltransferase substrate binding subunit/domain"/>
    <property type="match status" value="1"/>
</dbReference>
<dbReference type="EMBL" id="NEXH01000036">
    <property type="protein sequence ID" value="PSN93899.1"/>
    <property type="molecule type" value="Genomic_DNA"/>
</dbReference>
<name>A0A2R6B5G9_9ARCH</name>
<evidence type="ECO:0000313" key="2">
    <source>
        <dbReference type="EMBL" id="PSN93899.1"/>
    </source>
</evidence>
<dbReference type="Proteomes" id="UP000241284">
    <property type="component" value="Unassembled WGS sequence"/>
</dbReference>
<dbReference type="PROSITE" id="PS50910">
    <property type="entry name" value="HEPN"/>
    <property type="match status" value="1"/>
</dbReference>
<keyword evidence="2" id="KW-0238">DNA-binding</keyword>
<dbReference type="InterPro" id="IPR007842">
    <property type="entry name" value="HEPN_dom"/>
</dbReference>
<feature type="domain" description="HEPN" evidence="1">
    <location>
        <begin position="10"/>
        <end position="134"/>
    </location>
</feature>
<comment type="caution">
    <text evidence="2">The sequence shown here is derived from an EMBL/GenBank/DDBJ whole genome shotgun (WGS) entry which is preliminary data.</text>
</comment>
<dbReference type="SMART" id="SM00748">
    <property type="entry name" value="HEPN"/>
    <property type="match status" value="1"/>
</dbReference>
<dbReference type="Pfam" id="PF05168">
    <property type="entry name" value="HEPN"/>
    <property type="match status" value="1"/>
</dbReference>
<dbReference type="AlphaFoldDB" id="A0A2R6B5G9"/>
<dbReference type="GO" id="GO:0003677">
    <property type="term" value="F:DNA binding"/>
    <property type="evidence" value="ECO:0007669"/>
    <property type="project" value="UniProtKB-KW"/>
</dbReference>
<reference evidence="2 3" key="1">
    <citation type="submission" date="2017-04" db="EMBL/GenBank/DDBJ databases">
        <title>Novel microbial lineages endemic to geothermal iron-oxide mats fill important gaps in the evolutionary history of Archaea.</title>
        <authorList>
            <person name="Jay Z.J."/>
            <person name="Beam J.P."/>
            <person name="Dlakic M."/>
            <person name="Rusch D.B."/>
            <person name="Kozubal M.A."/>
            <person name="Inskeep W.P."/>
        </authorList>
    </citation>
    <scope>NUCLEOTIDE SEQUENCE [LARGE SCALE GENOMIC DNA]</scope>
    <source>
        <strain evidence="2">ECH_B_2</strain>
    </source>
</reference>
<evidence type="ECO:0000313" key="3">
    <source>
        <dbReference type="Proteomes" id="UP000241284"/>
    </source>
</evidence>
<evidence type="ECO:0000259" key="1">
    <source>
        <dbReference type="PROSITE" id="PS50910"/>
    </source>
</evidence>
<protein>
    <submittedName>
        <fullName evidence="2">DNA-binding protein</fullName>
    </submittedName>
</protein>
<sequence>MSGKRVERLKARARRLLDDAQSDFQEGFYDVACFHAEQAAQLFVKGIILELFGREYAGHGLRELVGYASRLLGDAGYTDLAERVSEYVRQSRSILIDLESAYIDARYGEVNYDAEVAGRLLDGARALMGLLEEVERIVKLG</sequence>
<accession>A0A2R6B5G9</accession>
<dbReference type="Gene3D" id="1.20.120.330">
    <property type="entry name" value="Nucleotidyltransferases domain 2"/>
    <property type="match status" value="1"/>
</dbReference>
<gene>
    <name evidence="2" type="ORF">B9Q06_10860</name>
</gene>